<keyword evidence="1" id="KW-1133">Transmembrane helix</keyword>
<dbReference type="Pfam" id="PF26629">
    <property type="entry name" value="GT2_TM_C"/>
    <property type="match status" value="1"/>
</dbReference>
<evidence type="ECO:0000313" key="4">
    <source>
        <dbReference type="EMBL" id="MFD1633385.1"/>
    </source>
</evidence>
<organism evidence="4 5">
    <name type="scientific">Haloplanus ruber</name>
    <dbReference type="NCBI Taxonomy" id="869892"/>
    <lineage>
        <taxon>Archaea</taxon>
        <taxon>Methanobacteriati</taxon>
        <taxon>Methanobacteriota</taxon>
        <taxon>Stenosarchaea group</taxon>
        <taxon>Halobacteria</taxon>
        <taxon>Halobacteriales</taxon>
        <taxon>Haloferacaceae</taxon>
        <taxon>Haloplanus</taxon>
    </lineage>
</organism>
<keyword evidence="1" id="KW-0472">Membrane</keyword>
<accession>A0ABD6CYJ9</accession>
<dbReference type="PANTHER" id="PTHR48090:SF7">
    <property type="entry name" value="RFBJ PROTEIN"/>
    <property type="match status" value="1"/>
</dbReference>
<name>A0ABD6CYJ9_9EURY</name>
<evidence type="ECO:0000259" key="3">
    <source>
        <dbReference type="Pfam" id="PF26629"/>
    </source>
</evidence>
<dbReference type="InterPro" id="IPR050256">
    <property type="entry name" value="Glycosyltransferase_2"/>
</dbReference>
<dbReference type="RefSeq" id="WP_379823623.1">
    <property type="nucleotide sequence ID" value="NZ_CP187151.1"/>
</dbReference>
<feature type="transmembrane region" description="Helical" evidence="1">
    <location>
        <begin position="340"/>
        <end position="362"/>
    </location>
</feature>
<reference evidence="4 5" key="1">
    <citation type="journal article" date="2019" name="Int. J. Syst. Evol. Microbiol.">
        <title>The Global Catalogue of Microorganisms (GCM) 10K type strain sequencing project: providing services to taxonomists for standard genome sequencing and annotation.</title>
        <authorList>
            <consortium name="The Broad Institute Genomics Platform"/>
            <consortium name="The Broad Institute Genome Sequencing Center for Infectious Disease"/>
            <person name="Wu L."/>
            <person name="Ma J."/>
        </authorList>
    </citation>
    <scope>NUCLEOTIDE SEQUENCE [LARGE SCALE GENOMIC DNA]</scope>
    <source>
        <strain evidence="4 5">CGMCC 1.10594</strain>
    </source>
</reference>
<sequence>MPTMNEEEGIQECIERGKSALEMLGLTGEIIVSDSSEDRTPELAAELGAHVVTPDAAGYGYAYRYAFERARGEYIVIGDADTTYDFEELPKLFERLQRTDADMVMGSRLDGEIKSGAMPPLHQYVGNPLLTQFLNVFYEAGVSDAHSGFRVIERDALNHLNLHSDGMEFASEMIMQAAERDLDIEEVPIVYHEREGEATLDSFRDGWRHVRFMLQNAPGYLFTGPAIGLGIVGVVMMTLSLLNRPFAGVFFGQHTMIAGSLSVILGYQIGSLGLFSAVAAEPIRSPRDPVTEWVLSRFQLEHGTTLGLAVFAAGGLYTTYLVARWVQSGYTELPIVPMNLLAFTALVLGAQTVFHSFFLSLLGTSVGEA</sequence>
<protein>
    <submittedName>
        <fullName evidence="4">Glycosyltransferase family 2 protein</fullName>
    </submittedName>
</protein>
<dbReference type="AlphaFoldDB" id="A0ABD6CYJ9"/>
<gene>
    <name evidence="4" type="ORF">ACFSBJ_06510</name>
</gene>
<feature type="domain" description="Low-salt glycan biosynthesis hexosyltransferase Agl6 C-terminal transmembrane region" evidence="3">
    <location>
        <begin position="281"/>
        <end position="363"/>
    </location>
</feature>
<dbReference type="InterPro" id="IPR001173">
    <property type="entry name" value="Glyco_trans_2-like"/>
</dbReference>
<dbReference type="EMBL" id="JBHUDL010000009">
    <property type="protein sequence ID" value="MFD1633385.1"/>
    <property type="molecule type" value="Genomic_DNA"/>
</dbReference>
<evidence type="ECO:0000259" key="2">
    <source>
        <dbReference type="Pfam" id="PF00535"/>
    </source>
</evidence>
<dbReference type="Pfam" id="PF00535">
    <property type="entry name" value="Glycos_transf_2"/>
    <property type="match status" value="1"/>
</dbReference>
<keyword evidence="1" id="KW-0812">Transmembrane</keyword>
<keyword evidence="5" id="KW-1185">Reference proteome</keyword>
<feature type="transmembrane region" description="Helical" evidence="1">
    <location>
        <begin position="254"/>
        <end position="279"/>
    </location>
</feature>
<feature type="transmembrane region" description="Helical" evidence="1">
    <location>
        <begin position="300"/>
        <end position="320"/>
    </location>
</feature>
<dbReference type="Proteomes" id="UP001597075">
    <property type="component" value="Unassembled WGS sequence"/>
</dbReference>
<proteinExistence type="predicted"/>
<feature type="transmembrane region" description="Helical" evidence="1">
    <location>
        <begin position="220"/>
        <end position="242"/>
    </location>
</feature>
<dbReference type="PANTHER" id="PTHR48090">
    <property type="entry name" value="UNDECAPRENYL-PHOSPHATE 4-DEOXY-4-FORMAMIDO-L-ARABINOSE TRANSFERASE-RELATED"/>
    <property type="match status" value="1"/>
</dbReference>
<dbReference type="InterPro" id="IPR058718">
    <property type="entry name" value="Agl6_TM_C"/>
</dbReference>
<feature type="domain" description="Glycosyltransferase 2-like" evidence="2">
    <location>
        <begin position="1"/>
        <end position="159"/>
    </location>
</feature>
<comment type="caution">
    <text evidence="4">The sequence shown here is derived from an EMBL/GenBank/DDBJ whole genome shotgun (WGS) entry which is preliminary data.</text>
</comment>
<evidence type="ECO:0000313" key="5">
    <source>
        <dbReference type="Proteomes" id="UP001597075"/>
    </source>
</evidence>
<dbReference type="Gene3D" id="3.90.550.10">
    <property type="entry name" value="Spore Coat Polysaccharide Biosynthesis Protein SpsA, Chain A"/>
    <property type="match status" value="1"/>
</dbReference>
<dbReference type="SUPFAM" id="SSF53448">
    <property type="entry name" value="Nucleotide-diphospho-sugar transferases"/>
    <property type="match status" value="1"/>
</dbReference>
<dbReference type="InterPro" id="IPR029044">
    <property type="entry name" value="Nucleotide-diphossugar_trans"/>
</dbReference>
<dbReference type="CDD" id="cd04179">
    <property type="entry name" value="DPM_DPG-synthase_like"/>
    <property type="match status" value="1"/>
</dbReference>
<evidence type="ECO:0000256" key="1">
    <source>
        <dbReference type="SAM" id="Phobius"/>
    </source>
</evidence>